<dbReference type="GO" id="GO:0004766">
    <property type="term" value="F:spermidine synthase activity"/>
    <property type="evidence" value="ECO:0007669"/>
    <property type="project" value="UniProtKB-EC"/>
</dbReference>
<dbReference type="PROSITE" id="PS01330">
    <property type="entry name" value="PABS_1"/>
    <property type="match status" value="1"/>
</dbReference>
<keyword evidence="4" id="KW-1133">Transmembrane helix</keyword>
<dbReference type="Gene3D" id="3.40.50.150">
    <property type="entry name" value="Vaccinia Virus protein VP39"/>
    <property type="match status" value="1"/>
</dbReference>
<comment type="pathway">
    <text evidence="4">Amine and polyamine biosynthesis; spermidine biosynthesis; spermidine from putrescine: step 1/1.</text>
</comment>
<dbReference type="PROSITE" id="PS51006">
    <property type="entry name" value="PABS_2"/>
    <property type="match status" value="1"/>
</dbReference>
<feature type="binding site" evidence="4">
    <location>
        <position position="318"/>
    </location>
    <ligand>
        <name>S-methyl-5'-thioadenosine</name>
        <dbReference type="ChEBI" id="CHEBI:17509"/>
    </ligand>
</feature>
<sequence length="515" mass="59053">MSEVIKSRQKRRIFTSSGIVSICGIVYQVLYGAAGSYLFGNSTFFYSLTIGLFLSGMGIGAMHSEKFHKNLISTFIMTEYLIAMIGGFSIFFLFYMQVNFGDSIAKIFLYTVIIITGYLTGLELPLLIRKSEEINADLKESTAKVLFFDYAGSLIGTITFALLLRPSLGLIRTGFLIAFINIIVAVWLSFSFKDEVKNKATKFIGFILMILIILGFLFGEKYTHHLEKKLYRDPIIYNQETEYQRIVMTKAPQDLRLFLNGQLQFAESDEYRYHESLVHIPMSLSKGHENVLILGGGDGLAIREVLKYEGVKEITLVDLDPKMTQLAKEHHELKRLNQAAFDSEKVNVFNDDAFTFLNESKDLYDVILIDLPDPNNENLNKLYTWEFYSLVRNHLSEDGFTSIQSTSPVFATEAFWTISNTVKYTGLHVDNYHLDIPSFGNWGFTLASRKPFTIDEIELSIETKYLTDEMIPALFHFGKDEDEEIIHNNKKVELPVNSLNRPNLLDYYEKAWKYY</sequence>
<dbReference type="EMBL" id="CP129013">
    <property type="protein sequence ID" value="WLR42324.1"/>
    <property type="molecule type" value="Genomic_DNA"/>
</dbReference>
<comment type="catalytic activity">
    <reaction evidence="4">
        <text>S-adenosyl 3-(methylsulfanyl)propylamine + putrescine = S-methyl-5'-thioadenosine + spermidine + H(+)</text>
        <dbReference type="Rhea" id="RHEA:12721"/>
        <dbReference type="ChEBI" id="CHEBI:15378"/>
        <dbReference type="ChEBI" id="CHEBI:17509"/>
        <dbReference type="ChEBI" id="CHEBI:57443"/>
        <dbReference type="ChEBI" id="CHEBI:57834"/>
        <dbReference type="ChEBI" id="CHEBI:326268"/>
        <dbReference type="EC" id="2.5.1.16"/>
    </reaction>
</comment>
<name>A0ABY9JSE7_9BACI</name>
<evidence type="ECO:0000313" key="7">
    <source>
        <dbReference type="EMBL" id="WLR42324.1"/>
    </source>
</evidence>
<dbReference type="EC" id="2.5.1.16" evidence="4"/>
<feature type="transmembrane region" description="Helical" evidence="4">
    <location>
        <begin position="74"/>
        <end position="95"/>
    </location>
</feature>
<feature type="transmembrane region" description="Helical" evidence="4">
    <location>
        <begin position="147"/>
        <end position="164"/>
    </location>
</feature>
<dbReference type="HAMAP" id="MF_00198">
    <property type="entry name" value="Spermidine_synth"/>
    <property type="match status" value="1"/>
</dbReference>
<keyword evidence="4" id="KW-1003">Cell membrane</keyword>
<feature type="active site" description="Proton acceptor" evidence="4 5">
    <location>
        <position position="370"/>
    </location>
</feature>
<feature type="binding site" evidence="4">
    <location>
        <position position="298"/>
    </location>
    <ligand>
        <name>spermidine</name>
        <dbReference type="ChEBI" id="CHEBI:57834"/>
    </ligand>
</feature>
<feature type="transmembrane region" description="Helical" evidence="4">
    <location>
        <begin position="12"/>
        <end position="31"/>
    </location>
</feature>
<dbReference type="SUPFAM" id="SSF53335">
    <property type="entry name" value="S-adenosyl-L-methionine-dependent methyltransferases"/>
    <property type="match status" value="1"/>
</dbReference>
<feature type="transmembrane region" description="Helical" evidence="4">
    <location>
        <begin position="107"/>
        <end position="127"/>
    </location>
</feature>
<dbReference type="NCBIfam" id="NF037959">
    <property type="entry name" value="MFS_SpdSyn"/>
    <property type="match status" value="1"/>
</dbReference>
<dbReference type="CDD" id="cd02440">
    <property type="entry name" value="AdoMet_MTases"/>
    <property type="match status" value="1"/>
</dbReference>
<comment type="subunit">
    <text evidence="4">Homodimer or homotetramer.</text>
</comment>
<organism evidence="7 8">
    <name type="scientific">Bacillus carboniphilus</name>
    <dbReference type="NCBI Taxonomy" id="86663"/>
    <lineage>
        <taxon>Bacteria</taxon>
        <taxon>Bacillati</taxon>
        <taxon>Bacillota</taxon>
        <taxon>Bacilli</taxon>
        <taxon>Bacillales</taxon>
        <taxon>Bacillaceae</taxon>
        <taxon>Bacillus</taxon>
    </lineage>
</organism>
<keyword evidence="2 4" id="KW-0808">Transferase</keyword>
<proteinExistence type="inferred from homology"/>
<dbReference type="PANTHER" id="PTHR43317:SF1">
    <property type="entry name" value="THERMOSPERMINE SYNTHASE ACAULIS5"/>
    <property type="match status" value="1"/>
</dbReference>
<feature type="transmembrane region" description="Helical" evidence="4">
    <location>
        <begin position="200"/>
        <end position="219"/>
    </location>
</feature>
<comment type="caution">
    <text evidence="4">Lacks conserved residue(s) required for the propagation of feature annotation.</text>
</comment>
<accession>A0ABY9JSE7</accession>
<protein>
    <recommendedName>
        <fullName evidence="4">Polyamine aminopropyltransferase</fullName>
    </recommendedName>
    <alternativeName>
        <fullName evidence="4">Putrescine aminopropyltransferase</fullName>
        <shortName evidence="4">PAPT</shortName>
    </alternativeName>
    <alternativeName>
        <fullName evidence="4">Spermidine synthase</fullName>
        <shortName evidence="4">SPDS</shortName>
        <shortName evidence="4">SPDSY</shortName>
        <ecNumber evidence="4">2.5.1.16</ecNumber>
    </alternativeName>
</protein>
<feature type="binding site" evidence="4">
    <location>
        <position position="244"/>
    </location>
    <ligand>
        <name>S-methyl-5'-thioadenosine</name>
        <dbReference type="ChEBI" id="CHEBI:17509"/>
    </ligand>
</feature>
<evidence type="ECO:0000256" key="4">
    <source>
        <dbReference type="HAMAP-Rule" id="MF_00198"/>
    </source>
</evidence>
<feature type="domain" description="PABS" evidence="6">
    <location>
        <begin position="215"/>
        <end position="449"/>
    </location>
</feature>
<evidence type="ECO:0000313" key="8">
    <source>
        <dbReference type="Proteomes" id="UP001197974"/>
    </source>
</evidence>
<dbReference type="Pfam" id="PF01564">
    <property type="entry name" value="Spermine_synth"/>
    <property type="match status" value="1"/>
</dbReference>
<dbReference type="InterPro" id="IPR029063">
    <property type="entry name" value="SAM-dependent_MTases_sf"/>
</dbReference>
<keyword evidence="4" id="KW-0812">Transmembrane</keyword>
<gene>
    <name evidence="4" type="primary">speE</name>
    <name evidence="7" type="ORF">LC087_16660</name>
</gene>
<dbReference type="InterPro" id="IPR030374">
    <property type="entry name" value="PABS"/>
</dbReference>
<feature type="binding site" evidence="4">
    <location>
        <begin position="352"/>
        <end position="353"/>
    </location>
    <ligand>
        <name>S-methyl-5'-thioadenosine</name>
        <dbReference type="ChEBI" id="CHEBI:17509"/>
    </ligand>
</feature>
<keyword evidence="8" id="KW-1185">Reference proteome</keyword>
<keyword evidence="4" id="KW-0745">Spermidine biosynthesis</keyword>
<evidence type="ECO:0000256" key="3">
    <source>
        <dbReference type="ARBA" id="ARBA00023115"/>
    </source>
</evidence>
<feature type="transmembrane region" description="Helical" evidence="4">
    <location>
        <begin position="43"/>
        <end position="62"/>
    </location>
</feature>
<feature type="binding site" evidence="4">
    <location>
        <position position="274"/>
    </location>
    <ligand>
        <name>spermidine</name>
        <dbReference type="ChEBI" id="CHEBI:57834"/>
    </ligand>
</feature>
<dbReference type="PANTHER" id="PTHR43317">
    <property type="entry name" value="THERMOSPERMINE SYNTHASE ACAULIS5"/>
    <property type="match status" value="1"/>
</dbReference>
<evidence type="ECO:0000256" key="2">
    <source>
        <dbReference type="ARBA" id="ARBA00022679"/>
    </source>
</evidence>
<comment type="similarity">
    <text evidence="1 4">Belongs to the spermidine/spermine synthase family.</text>
</comment>
<evidence type="ECO:0000259" key="6">
    <source>
        <dbReference type="PROSITE" id="PS51006"/>
    </source>
</evidence>
<dbReference type="Proteomes" id="UP001197974">
    <property type="component" value="Chromosome"/>
</dbReference>
<evidence type="ECO:0000256" key="5">
    <source>
        <dbReference type="PROSITE-ProRule" id="PRU00354"/>
    </source>
</evidence>
<reference evidence="7 8" key="1">
    <citation type="submission" date="2023-06" db="EMBL/GenBank/DDBJ databases">
        <title>Five Gram-positive bacteria isolated from mangrove sediments in Shenzhen, Guangdong, China.</title>
        <authorList>
            <person name="Yu S."/>
            <person name="Zheng W."/>
            <person name="Huang Y."/>
        </authorList>
    </citation>
    <scope>NUCLEOTIDE SEQUENCE [LARGE SCALE GENOMIC DNA]</scope>
    <source>
        <strain evidence="7 8">SaN35-3</strain>
    </source>
</reference>
<keyword evidence="4" id="KW-0472">Membrane</keyword>
<dbReference type="InterPro" id="IPR030373">
    <property type="entry name" value="PABS_CS"/>
</dbReference>
<dbReference type="RefSeq" id="WP_226543025.1">
    <property type="nucleotide sequence ID" value="NZ_CP129013.1"/>
</dbReference>
<evidence type="ECO:0000256" key="1">
    <source>
        <dbReference type="ARBA" id="ARBA00007867"/>
    </source>
</evidence>
<comment type="subcellular location">
    <subcellularLocation>
        <location evidence="4">Cell membrane</location>
        <topology evidence="4">Multi-pass membrane protein</topology>
    </subcellularLocation>
</comment>
<dbReference type="NCBIfam" id="NF002956">
    <property type="entry name" value="PRK03612.1"/>
    <property type="match status" value="1"/>
</dbReference>
<comment type="function">
    <text evidence="4">Catalyzes the irreversible transfer of a propylamine group from the amino donor S-adenosylmethioninamine (decarboxy-AdoMet) to putrescine (1,4-diaminobutane) to yield spermidine.</text>
</comment>
<feature type="transmembrane region" description="Helical" evidence="4">
    <location>
        <begin position="170"/>
        <end position="188"/>
    </location>
</feature>
<dbReference type="InterPro" id="IPR001045">
    <property type="entry name" value="Spermi_synthase"/>
</dbReference>
<keyword evidence="3 4" id="KW-0620">Polyamine biosynthesis</keyword>